<dbReference type="GO" id="GO:0106274">
    <property type="term" value="F:NAD+-protein-arginine ADP-ribosyltransferase activity"/>
    <property type="evidence" value="ECO:0007669"/>
    <property type="project" value="UniProtKB-EC"/>
</dbReference>
<keyword evidence="6" id="KW-0520">NAD</keyword>
<proteinExistence type="inferred from homology"/>
<evidence type="ECO:0000313" key="8">
    <source>
        <dbReference type="Proteomes" id="UP000663828"/>
    </source>
</evidence>
<reference evidence="7" key="1">
    <citation type="submission" date="2021-02" db="EMBL/GenBank/DDBJ databases">
        <authorList>
            <person name="Nowell W R."/>
        </authorList>
    </citation>
    <scope>NUCLEOTIDE SEQUENCE</scope>
</reference>
<protein>
    <recommendedName>
        <fullName evidence="6">NAD(P)(+)--arginine ADP-ribosyltransferase</fullName>
        <ecNumber evidence="6">2.4.2.31</ecNumber>
    </recommendedName>
    <alternativeName>
        <fullName evidence="6">Mono(ADP-ribosyl)transferase</fullName>
    </alternativeName>
</protein>
<evidence type="ECO:0000256" key="1">
    <source>
        <dbReference type="ARBA" id="ARBA00009558"/>
    </source>
</evidence>
<evidence type="ECO:0000256" key="5">
    <source>
        <dbReference type="ARBA" id="ARBA00047597"/>
    </source>
</evidence>
<keyword evidence="6" id="KW-0521">NADP</keyword>
<feature type="non-terminal residue" evidence="7">
    <location>
        <position position="1"/>
    </location>
</feature>
<keyword evidence="4" id="KW-0548">Nucleotidyltransferase</keyword>
<evidence type="ECO:0000313" key="7">
    <source>
        <dbReference type="EMBL" id="CAF1640721.1"/>
    </source>
</evidence>
<gene>
    <name evidence="7" type="ORF">XAT740_LOCUS53267</name>
</gene>
<evidence type="ECO:0000256" key="2">
    <source>
        <dbReference type="ARBA" id="ARBA00022676"/>
    </source>
</evidence>
<keyword evidence="3 6" id="KW-0808">Transferase</keyword>
<dbReference type="EMBL" id="CAJNOR010009063">
    <property type="protein sequence ID" value="CAF1640721.1"/>
    <property type="molecule type" value="Genomic_DNA"/>
</dbReference>
<comment type="caution">
    <text evidence="7">The sequence shown here is derived from an EMBL/GenBank/DDBJ whole genome shotgun (WGS) entry which is preliminary data.</text>
</comment>
<comment type="catalytic activity">
    <reaction evidence="5 6">
        <text>L-arginyl-[protein] + NAD(+) = N(omega)-(ADP-D-ribosyl)-L-arginyl-[protein] + nicotinamide + H(+)</text>
        <dbReference type="Rhea" id="RHEA:19149"/>
        <dbReference type="Rhea" id="RHEA-COMP:10532"/>
        <dbReference type="Rhea" id="RHEA-COMP:15087"/>
        <dbReference type="ChEBI" id="CHEBI:15378"/>
        <dbReference type="ChEBI" id="CHEBI:17154"/>
        <dbReference type="ChEBI" id="CHEBI:29965"/>
        <dbReference type="ChEBI" id="CHEBI:57540"/>
        <dbReference type="ChEBI" id="CHEBI:142554"/>
        <dbReference type="EC" id="2.4.2.31"/>
    </reaction>
</comment>
<keyword evidence="8" id="KW-1185">Reference proteome</keyword>
<evidence type="ECO:0000256" key="4">
    <source>
        <dbReference type="ARBA" id="ARBA00022695"/>
    </source>
</evidence>
<sequence length="225" mass="26092">MIQEESLPQRFLDADQESQQILIPISGYEKYPLVSLKESIQPIKSLLYNCDTMIEVALRNSRQPKDEDRTSLIPWFSYLKLFLTALYKLPSYKGTVWRGVKGNLSDQYNEEHFWWGFSSCTETISRIETFIGNNQTKTIFNIECSYGKFIQSHSYYRRENEILLLPGTYFQIVDKMKVSNDLFIIHLREKMPPFQTITSPFHDSSSEIASITSSVTVNNATNNLA</sequence>
<dbReference type="GO" id="GO:0016779">
    <property type="term" value="F:nucleotidyltransferase activity"/>
    <property type="evidence" value="ECO:0007669"/>
    <property type="project" value="UniProtKB-KW"/>
</dbReference>
<dbReference type="AlphaFoldDB" id="A0A816DS22"/>
<dbReference type="Gene3D" id="3.90.176.10">
    <property type="entry name" value="Toxin ADP-ribosyltransferase, Chain A, domain 1"/>
    <property type="match status" value="1"/>
</dbReference>
<keyword evidence="2 6" id="KW-0328">Glycosyltransferase</keyword>
<dbReference type="EC" id="2.4.2.31" evidence="6"/>
<evidence type="ECO:0000256" key="6">
    <source>
        <dbReference type="RuleBase" id="RU361228"/>
    </source>
</evidence>
<dbReference type="Proteomes" id="UP000663828">
    <property type="component" value="Unassembled WGS sequence"/>
</dbReference>
<comment type="similarity">
    <text evidence="1 6">Belongs to the Arg-specific ADP-ribosyltransferase family.</text>
</comment>
<accession>A0A816DS22</accession>
<dbReference type="InterPro" id="IPR000768">
    <property type="entry name" value="ART"/>
</dbReference>
<name>A0A816DS22_ADIRI</name>
<dbReference type="SUPFAM" id="SSF56399">
    <property type="entry name" value="ADP-ribosylation"/>
    <property type="match status" value="1"/>
</dbReference>
<dbReference type="Pfam" id="PF01129">
    <property type="entry name" value="ART"/>
    <property type="match status" value="1"/>
</dbReference>
<organism evidence="7 8">
    <name type="scientific">Adineta ricciae</name>
    <name type="common">Rotifer</name>
    <dbReference type="NCBI Taxonomy" id="249248"/>
    <lineage>
        <taxon>Eukaryota</taxon>
        <taxon>Metazoa</taxon>
        <taxon>Spiralia</taxon>
        <taxon>Gnathifera</taxon>
        <taxon>Rotifera</taxon>
        <taxon>Eurotatoria</taxon>
        <taxon>Bdelloidea</taxon>
        <taxon>Adinetida</taxon>
        <taxon>Adinetidae</taxon>
        <taxon>Adineta</taxon>
    </lineage>
</organism>
<evidence type="ECO:0000256" key="3">
    <source>
        <dbReference type="ARBA" id="ARBA00022679"/>
    </source>
</evidence>